<evidence type="ECO:0000313" key="1">
    <source>
        <dbReference type="EMBL" id="OTG29965.1"/>
    </source>
</evidence>
<reference evidence="2" key="1">
    <citation type="journal article" date="2017" name="Nature">
        <title>The sunflower genome provides insights into oil metabolism, flowering and Asterid evolution.</title>
        <authorList>
            <person name="Badouin H."/>
            <person name="Gouzy J."/>
            <person name="Grassa C.J."/>
            <person name="Murat F."/>
            <person name="Staton S.E."/>
            <person name="Cottret L."/>
            <person name="Lelandais-Briere C."/>
            <person name="Owens G.L."/>
            <person name="Carrere S."/>
            <person name="Mayjonade B."/>
            <person name="Legrand L."/>
            <person name="Gill N."/>
            <person name="Kane N.C."/>
            <person name="Bowers J.E."/>
            <person name="Hubner S."/>
            <person name="Bellec A."/>
            <person name="Berard A."/>
            <person name="Berges H."/>
            <person name="Blanchet N."/>
            <person name="Boniface M.C."/>
            <person name="Brunel D."/>
            <person name="Catrice O."/>
            <person name="Chaidir N."/>
            <person name="Claudel C."/>
            <person name="Donnadieu C."/>
            <person name="Faraut T."/>
            <person name="Fievet G."/>
            <person name="Helmstetter N."/>
            <person name="King M."/>
            <person name="Knapp S.J."/>
            <person name="Lai Z."/>
            <person name="Le Paslier M.C."/>
            <person name="Lippi Y."/>
            <person name="Lorenzon L."/>
            <person name="Mandel J.R."/>
            <person name="Marage G."/>
            <person name="Marchand G."/>
            <person name="Marquand E."/>
            <person name="Bret-Mestries E."/>
            <person name="Morien E."/>
            <person name="Nambeesan S."/>
            <person name="Nguyen T."/>
            <person name="Pegot-Espagnet P."/>
            <person name="Pouilly N."/>
            <person name="Raftis F."/>
            <person name="Sallet E."/>
            <person name="Schiex T."/>
            <person name="Thomas J."/>
            <person name="Vandecasteele C."/>
            <person name="Vares D."/>
            <person name="Vear F."/>
            <person name="Vautrin S."/>
            <person name="Crespi M."/>
            <person name="Mangin B."/>
            <person name="Burke J.M."/>
            <person name="Salse J."/>
            <person name="Munos S."/>
            <person name="Vincourt P."/>
            <person name="Rieseberg L.H."/>
            <person name="Langlade N.B."/>
        </authorList>
    </citation>
    <scope>NUCLEOTIDE SEQUENCE [LARGE SCALE GENOMIC DNA]</scope>
    <source>
        <strain evidence="2">cv. SF193</strain>
    </source>
</reference>
<dbReference type="AlphaFoldDB" id="A0A251V2Y2"/>
<accession>A0A251V2Y2</accession>
<name>A0A251V2Y2_HELAN</name>
<sequence>MHRTLSYHLDQLHSLNSTWSRLKVCIRRFHAILTSYITCGTGSRYKVYIESFLTILTSNIACCTGSWFKSRVKGFLTI</sequence>
<dbReference type="Proteomes" id="UP000215914">
    <property type="component" value="Chromosome 4"/>
</dbReference>
<keyword evidence="2" id="KW-1185">Reference proteome</keyword>
<organism evidence="1 2">
    <name type="scientific">Helianthus annuus</name>
    <name type="common">Common sunflower</name>
    <dbReference type="NCBI Taxonomy" id="4232"/>
    <lineage>
        <taxon>Eukaryota</taxon>
        <taxon>Viridiplantae</taxon>
        <taxon>Streptophyta</taxon>
        <taxon>Embryophyta</taxon>
        <taxon>Tracheophyta</taxon>
        <taxon>Spermatophyta</taxon>
        <taxon>Magnoliopsida</taxon>
        <taxon>eudicotyledons</taxon>
        <taxon>Gunneridae</taxon>
        <taxon>Pentapetalae</taxon>
        <taxon>asterids</taxon>
        <taxon>campanulids</taxon>
        <taxon>Asterales</taxon>
        <taxon>Asteraceae</taxon>
        <taxon>Asteroideae</taxon>
        <taxon>Heliantheae alliance</taxon>
        <taxon>Heliantheae</taxon>
        <taxon>Helianthus</taxon>
    </lineage>
</organism>
<dbReference type="EMBL" id="CM007893">
    <property type="protein sequence ID" value="OTG29965.1"/>
    <property type="molecule type" value="Genomic_DNA"/>
</dbReference>
<protein>
    <submittedName>
        <fullName evidence="1">Uncharacterized protein</fullName>
    </submittedName>
</protein>
<proteinExistence type="predicted"/>
<evidence type="ECO:0000313" key="2">
    <source>
        <dbReference type="Proteomes" id="UP000215914"/>
    </source>
</evidence>
<gene>
    <name evidence="1" type="ORF">HannXRQ_Chr04g0127921</name>
</gene>
<dbReference type="InParanoid" id="A0A251V2Y2"/>